<dbReference type="EC" id="3.1.2.20" evidence="5"/>
<sequence length="138" mass="14433">MTPEHARIADSFARQTFMATLRADLLEVAPGRVRIAAPLLAECAQQHGAGHAGVTFALGDSAAGYAALSVMPEGREVMTVEMKINLLAPATGRRLVATGEVLRSGRRLVVVRASVVAERDGGPVTVAEMLGTMIPVDA</sequence>
<comment type="catalytic activity">
    <reaction evidence="7">
        <text>a medium-chain fatty acyl-CoA + H2O = a medium-chain fatty acid + CoA + H(+)</text>
        <dbReference type="Rhea" id="RHEA:68184"/>
        <dbReference type="ChEBI" id="CHEBI:15377"/>
        <dbReference type="ChEBI" id="CHEBI:15378"/>
        <dbReference type="ChEBI" id="CHEBI:57287"/>
        <dbReference type="ChEBI" id="CHEBI:59558"/>
        <dbReference type="ChEBI" id="CHEBI:90546"/>
    </reaction>
</comment>
<dbReference type="GO" id="GO:0047617">
    <property type="term" value="F:fatty acyl-CoA hydrolase activity"/>
    <property type="evidence" value="ECO:0007669"/>
    <property type="project" value="UniProtKB-EC"/>
</dbReference>
<proteinExistence type="inferred from homology"/>
<evidence type="ECO:0000256" key="2">
    <source>
        <dbReference type="ARBA" id="ARBA00035880"/>
    </source>
</evidence>
<dbReference type="Proteomes" id="UP000706333">
    <property type="component" value="Unassembled WGS sequence"/>
</dbReference>
<dbReference type="Gene3D" id="3.10.129.10">
    <property type="entry name" value="Hotdog Thioesterase"/>
    <property type="match status" value="1"/>
</dbReference>
<evidence type="ECO:0000256" key="3">
    <source>
        <dbReference type="ARBA" id="ARBA00036002"/>
    </source>
</evidence>
<dbReference type="AlphaFoldDB" id="A0A934TMN0"/>
<dbReference type="Pfam" id="PF03061">
    <property type="entry name" value="4HBT"/>
    <property type="match status" value="1"/>
</dbReference>
<evidence type="ECO:0000256" key="1">
    <source>
        <dbReference type="ARBA" id="ARBA00022801"/>
    </source>
</evidence>
<comment type="caution">
    <text evidence="9">The sequence shown here is derived from an EMBL/GenBank/DDBJ whole genome shotgun (WGS) entry which is preliminary data.</text>
</comment>
<evidence type="ECO:0000256" key="7">
    <source>
        <dbReference type="ARBA" id="ARBA00048062"/>
    </source>
</evidence>
<evidence type="ECO:0000256" key="4">
    <source>
        <dbReference type="ARBA" id="ARBA00038381"/>
    </source>
</evidence>
<evidence type="ECO:0000313" key="10">
    <source>
        <dbReference type="Proteomes" id="UP000706333"/>
    </source>
</evidence>
<evidence type="ECO:0000313" key="9">
    <source>
        <dbReference type="EMBL" id="MBK5928344.1"/>
    </source>
</evidence>
<reference evidence="9" key="2">
    <citation type="journal article" date="2020" name="Microorganisms">
        <title>Osmotic Adaptation and Compatible Solute Biosynthesis of Phototrophic Bacteria as Revealed from Genome Analyses.</title>
        <authorList>
            <person name="Imhoff J.F."/>
            <person name="Rahn T."/>
            <person name="Kunzel S."/>
            <person name="Keller A."/>
            <person name="Neulinger S.C."/>
        </authorList>
    </citation>
    <scope>NUCLEOTIDE SEQUENCE</scope>
    <source>
        <strain evidence="9">LMG 28126</strain>
    </source>
</reference>
<name>A0A934TMN0_9RHOB</name>
<comment type="catalytic activity">
    <reaction evidence="3">
        <text>a long-chain fatty acyl-CoA + H2O = a long-chain fatty acid + CoA + H(+)</text>
        <dbReference type="Rhea" id="RHEA:67680"/>
        <dbReference type="ChEBI" id="CHEBI:15377"/>
        <dbReference type="ChEBI" id="CHEBI:15378"/>
        <dbReference type="ChEBI" id="CHEBI:57287"/>
        <dbReference type="ChEBI" id="CHEBI:57560"/>
        <dbReference type="ChEBI" id="CHEBI:83139"/>
    </reaction>
</comment>
<dbReference type="InterPro" id="IPR006683">
    <property type="entry name" value="Thioestr_dom"/>
</dbReference>
<protein>
    <recommendedName>
        <fullName evidence="6">Medium/long-chain acyl-CoA thioesterase YigI</fullName>
        <ecNumber evidence="5">3.1.2.20</ecNumber>
    </recommendedName>
</protein>
<dbReference type="RefSeq" id="WP_201158097.1">
    <property type="nucleotide sequence ID" value="NZ_NHSD01000299.1"/>
</dbReference>
<comment type="similarity">
    <text evidence="4">Belongs to the YigI thioesterase family.</text>
</comment>
<accession>A0A934TMN0</accession>
<feature type="domain" description="Thioesterase" evidence="8">
    <location>
        <begin position="48"/>
        <end position="121"/>
    </location>
</feature>
<reference evidence="9" key="1">
    <citation type="submission" date="2017-05" db="EMBL/GenBank/DDBJ databases">
        <authorList>
            <person name="Imhoff J.F."/>
            <person name="Rahn T."/>
            <person name="Kuenzel S."/>
            <person name="Neulinger S.C."/>
        </authorList>
    </citation>
    <scope>NUCLEOTIDE SEQUENCE</scope>
    <source>
        <strain evidence="9">LMG 28126</strain>
    </source>
</reference>
<dbReference type="InterPro" id="IPR003736">
    <property type="entry name" value="PAAI_dom"/>
</dbReference>
<dbReference type="InterPro" id="IPR029069">
    <property type="entry name" value="HotDog_dom_sf"/>
</dbReference>
<evidence type="ECO:0000256" key="5">
    <source>
        <dbReference type="ARBA" id="ARBA00038894"/>
    </source>
</evidence>
<keyword evidence="1" id="KW-0378">Hydrolase</keyword>
<dbReference type="PANTHER" id="PTHR43240:SF20">
    <property type="entry name" value="MEDIUM_LONG-CHAIN ACYL-COA THIOESTERASE YIGI"/>
    <property type="match status" value="1"/>
</dbReference>
<comment type="catalytic activity">
    <reaction evidence="2">
        <text>a fatty acyl-CoA + H2O = a fatty acid + CoA + H(+)</text>
        <dbReference type="Rhea" id="RHEA:16781"/>
        <dbReference type="ChEBI" id="CHEBI:15377"/>
        <dbReference type="ChEBI" id="CHEBI:15378"/>
        <dbReference type="ChEBI" id="CHEBI:28868"/>
        <dbReference type="ChEBI" id="CHEBI:57287"/>
        <dbReference type="ChEBI" id="CHEBI:77636"/>
        <dbReference type="EC" id="3.1.2.20"/>
    </reaction>
</comment>
<dbReference type="EMBL" id="NHSD01000299">
    <property type="protein sequence ID" value="MBK5928344.1"/>
    <property type="molecule type" value="Genomic_DNA"/>
</dbReference>
<gene>
    <name evidence="9" type="ORF">CCR87_13540</name>
</gene>
<keyword evidence="10" id="KW-1185">Reference proteome</keyword>
<dbReference type="NCBIfam" id="TIGR00369">
    <property type="entry name" value="unchar_dom_1"/>
    <property type="match status" value="1"/>
</dbReference>
<organism evidence="9 10">
    <name type="scientific">Rhodobaculum claviforme</name>
    <dbReference type="NCBI Taxonomy" id="1549854"/>
    <lineage>
        <taxon>Bacteria</taxon>
        <taxon>Pseudomonadati</taxon>
        <taxon>Pseudomonadota</taxon>
        <taxon>Alphaproteobacteria</taxon>
        <taxon>Rhodobacterales</taxon>
        <taxon>Paracoccaceae</taxon>
        <taxon>Rhodobaculum</taxon>
    </lineage>
</organism>
<dbReference type="CDD" id="cd03443">
    <property type="entry name" value="PaaI_thioesterase"/>
    <property type="match status" value="1"/>
</dbReference>
<evidence type="ECO:0000256" key="6">
    <source>
        <dbReference type="ARBA" id="ARBA00040062"/>
    </source>
</evidence>
<dbReference type="PANTHER" id="PTHR43240">
    <property type="entry name" value="1,4-DIHYDROXY-2-NAPHTHOYL-COA THIOESTERASE 1"/>
    <property type="match status" value="1"/>
</dbReference>
<dbReference type="SUPFAM" id="SSF54637">
    <property type="entry name" value="Thioesterase/thiol ester dehydrase-isomerase"/>
    <property type="match status" value="1"/>
</dbReference>
<evidence type="ECO:0000259" key="8">
    <source>
        <dbReference type="Pfam" id="PF03061"/>
    </source>
</evidence>